<gene>
    <name evidence="2" type="ORF">H7849_01720</name>
</gene>
<dbReference type="GO" id="GO:0005886">
    <property type="term" value="C:plasma membrane"/>
    <property type="evidence" value="ECO:0007669"/>
    <property type="project" value="TreeGrafter"/>
</dbReference>
<dbReference type="Pfam" id="PF04224">
    <property type="entry name" value="DUF417"/>
    <property type="match status" value="1"/>
</dbReference>
<evidence type="ECO:0000256" key="1">
    <source>
        <dbReference type="SAM" id="Phobius"/>
    </source>
</evidence>
<proteinExistence type="predicted"/>
<dbReference type="KEGG" id="adin:H7849_01720"/>
<dbReference type="Proteomes" id="UP000515312">
    <property type="component" value="Chromosome"/>
</dbReference>
<keyword evidence="1" id="KW-0472">Membrane</keyword>
<dbReference type="PANTHER" id="PTHR40106">
    <property type="entry name" value="INNER MEMBRANE PROTEIN RCLC"/>
    <property type="match status" value="1"/>
</dbReference>
<dbReference type="RefSeq" id="WP_186743705.1">
    <property type="nucleotide sequence ID" value="NZ_CP060394.1"/>
</dbReference>
<keyword evidence="1" id="KW-1133">Transmembrane helix</keyword>
<dbReference type="InterPro" id="IPR007339">
    <property type="entry name" value="RclC-like"/>
</dbReference>
<accession>A0A7G8BJN1</accession>
<dbReference type="PANTHER" id="PTHR40106:SF1">
    <property type="entry name" value="INNER MEMBRANE PROTEIN RCLC"/>
    <property type="match status" value="1"/>
</dbReference>
<feature type="transmembrane region" description="Helical" evidence="1">
    <location>
        <begin position="92"/>
        <end position="114"/>
    </location>
</feature>
<evidence type="ECO:0000313" key="2">
    <source>
        <dbReference type="EMBL" id="QNI32751.1"/>
    </source>
</evidence>
<feature type="transmembrane region" description="Helical" evidence="1">
    <location>
        <begin position="121"/>
        <end position="145"/>
    </location>
</feature>
<organism evidence="2 3">
    <name type="scientific">Alloacidobacterium dinghuense</name>
    <dbReference type="NCBI Taxonomy" id="2763107"/>
    <lineage>
        <taxon>Bacteria</taxon>
        <taxon>Pseudomonadati</taxon>
        <taxon>Acidobacteriota</taxon>
        <taxon>Terriglobia</taxon>
        <taxon>Terriglobales</taxon>
        <taxon>Acidobacteriaceae</taxon>
        <taxon>Alloacidobacterium</taxon>
    </lineage>
</organism>
<dbReference type="EMBL" id="CP060394">
    <property type="protein sequence ID" value="QNI32751.1"/>
    <property type="molecule type" value="Genomic_DNA"/>
</dbReference>
<name>A0A7G8BJN1_9BACT</name>
<reference evidence="2 3" key="1">
    <citation type="submission" date="2020-08" db="EMBL/GenBank/DDBJ databases">
        <title>Edaphobacter telluris sp. nov. and Acidobacterium dinghuensis sp. nov., two acidobacteria isolated from forest soil.</title>
        <authorList>
            <person name="Fu J."/>
            <person name="Qiu L."/>
        </authorList>
    </citation>
    <scope>NUCLEOTIDE SEQUENCE [LARGE SCALE GENOMIC DNA]</scope>
    <source>
        <strain evidence="2">4Y35</strain>
    </source>
</reference>
<keyword evidence="1" id="KW-0812">Transmembrane</keyword>
<protein>
    <submittedName>
        <fullName evidence="2">DUF417 family protein</fullName>
    </submittedName>
</protein>
<dbReference type="AlphaFoldDB" id="A0A7G8BJN1"/>
<evidence type="ECO:0000313" key="3">
    <source>
        <dbReference type="Proteomes" id="UP000515312"/>
    </source>
</evidence>
<keyword evidence="3" id="KW-1185">Reference proteome</keyword>
<feature type="transmembrane region" description="Helical" evidence="1">
    <location>
        <begin position="157"/>
        <end position="180"/>
    </location>
</feature>
<sequence>MSDITSTQAVGSEKQNLVPSTNLLEQAQSNLIRLAAWISKRNLPFLIMSIGMIVMLLWAGAYKMTRPGAEGIIPLVSNSFLIWWHFKLFGPYVGSDLIGLTEWLSAVLIIAGYFRPKAGIFGGLVGIVIFFTTSTMIMTTPGAIISVPGIHGMRYMSFLGLFLFKDVISLGVSFYLVSYFGKKAILSENKSE</sequence>
<feature type="transmembrane region" description="Helical" evidence="1">
    <location>
        <begin position="43"/>
        <end position="61"/>
    </location>
</feature>
<dbReference type="GO" id="GO:1901530">
    <property type="term" value="P:response to hypochlorite"/>
    <property type="evidence" value="ECO:0007669"/>
    <property type="project" value="TreeGrafter"/>
</dbReference>